<evidence type="ECO:0000313" key="2">
    <source>
        <dbReference type="Proteomes" id="UP000727407"/>
    </source>
</evidence>
<dbReference type="InterPro" id="IPR025662">
    <property type="entry name" value="Sigma_54_int_dom_ATP-bd_1"/>
</dbReference>
<dbReference type="OrthoDB" id="8954335at2759"/>
<dbReference type="PANTHER" id="PTHR32046:SF11">
    <property type="entry name" value="IMMUNE-ASSOCIATED NUCLEOTIDE-BINDING PROTEIN 10-LIKE"/>
    <property type="match status" value="1"/>
</dbReference>
<dbReference type="AlphaFoldDB" id="A0A8J4U3F5"/>
<gene>
    <name evidence="1" type="ORF">DAT39_011416</name>
</gene>
<comment type="caution">
    <text evidence="1">The sequence shown here is derived from an EMBL/GenBank/DDBJ whole genome shotgun (WGS) entry which is preliminary data.</text>
</comment>
<name>A0A8J4U3F5_CLAMG</name>
<evidence type="ECO:0008006" key="3">
    <source>
        <dbReference type="Google" id="ProtNLM"/>
    </source>
</evidence>
<sequence length="157" mass="17617">PSVHWNHLGFSFQTSTHIMATRLQAASEVLCDVIKKSRLIPSPSEDPPARYRLLTTRTDINENGSVRKWTFGQRDNNMQSKILLMVGETGTGKTTLINAMANHILGVKFTDEVWFEITEEGGDNPMSDQSQSQTSKITMYELFAQDNPICLTIIDTP</sequence>
<dbReference type="PROSITE" id="PS00675">
    <property type="entry name" value="SIGMA54_INTERACT_1"/>
    <property type="match status" value="1"/>
</dbReference>
<feature type="non-terminal residue" evidence="1">
    <location>
        <position position="157"/>
    </location>
</feature>
<accession>A0A8J4U3F5</accession>
<dbReference type="InterPro" id="IPR027417">
    <property type="entry name" value="P-loop_NTPase"/>
</dbReference>
<dbReference type="Gene3D" id="3.40.50.300">
    <property type="entry name" value="P-loop containing nucleotide triphosphate hydrolases"/>
    <property type="match status" value="1"/>
</dbReference>
<feature type="non-terminal residue" evidence="1">
    <location>
        <position position="1"/>
    </location>
</feature>
<reference evidence="1" key="1">
    <citation type="submission" date="2020-07" db="EMBL/GenBank/DDBJ databases">
        <title>Clarias magur genome sequencing, assembly and annotation.</title>
        <authorList>
            <person name="Kushwaha B."/>
            <person name="Kumar R."/>
            <person name="Das P."/>
            <person name="Joshi C.G."/>
            <person name="Kumar D."/>
            <person name="Nagpure N.S."/>
            <person name="Pandey M."/>
            <person name="Agarwal S."/>
            <person name="Srivastava S."/>
            <person name="Singh M."/>
            <person name="Sahoo L."/>
            <person name="Jayasankar P."/>
            <person name="Meher P.K."/>
            <person name="Koringa P.G."/>
            <person name="Iquebal M.A."/>
            <person name="Das S.P."/>
            <person name="Bit A."/>
            <person name="Patnaik S."/>
            <person name="Patel N."/>
            <person name="Shah T.M."/>
            <person name="Hinsu A."/>
            <person name="Jena J.K."/>
        </authorList>
    </citation>
    <scope>NUCLEOTIDE SEQUENCE</scope>
    <source>
        <strain evidence="1">CIFAMagur01</strain>
        <tissue evidence="1">Testis</tissue>
    </source>
</reference>
<protein>
    <recommendedName>
        <fullName evidence="3">AAA+ ATPase domain-containing protein</fullName>
    </recommendedName>
</protein>
<evidence type="ECO:0000313" key="1">
    <source>
        <dbReference type="EMBL" id="KAF5898843.1"/>
    </source>
</evidence>
<organism evidence="1 2">
    <name type="scientific">Clarias magur</name>
    <name type="common">Asian catfish</name>
    <name type="synonym">Macropteronotus magur</name>
    <dbReference type="NCBI Taxonomy" id="1594786"/>
    <lineage>
        <taxon>Eukaryota</taxon>
        <taxon>Metazoa</taxon>
        <taxon>Chordata</taxon>
        <taxon>Craniata</taxon>
        <taxon>Vertebrata</taxon>
        <taxon>Euteleostomi</taxon>
        <taxon>Actinopterygii</taxon>
        <taxon>Neopterygii</taxon>
        <taxon>Teleostei</taxon>
        <taxon>Ostariophysi</taxon>
        <taxon>Siluriformes</taxon>
        <taxon>Clariidae</taxon>
        <taxon>Clarias</taxon>
    </lineage>
</organism>
<dbReference type="Proteomes" id="UP000727407">
    <property type="component" value="Unassembled WGS sequence"/>
</dbReference>
<keyword evidence="2" id="KW-1185">Reference proteome</keyword>
<dbReference type="SUPFAM" id="SSF52540">
    <property type="entry name" value="P-loop containing nucleoside triphosphate hydrolases"/>
    <property type="match status" value="1"/>
</dbReference>
<dbReference type="PANTHER" id="PTHR32046">
    <property type="entry name" value="G DOMAIN-CONTAINING PROTEIN"/>
    <property type="match status" value="1"/>
</dbReference>
<dbReference type="EMBL" id="QNUK01000185">
    <property type="protein sequence ID" value="KAF5898843.1"/>
    <property type="molecule type" value="Genomic_DNA"/>
</dbReference>
<proteinExistence type="predicted"/>